<organism evidence="2 3">
    <name type="scientific">Pseudolabrys taiwanensis</name>
    <dbReference type="NCBI Taxonomy" id="331696"/>
    <lineage>
        <taxon>Bacteria</taxon>
        <taxon>Pseudomonadati</taxon>
        <taxon>Pseudomonadota</taxon>
        <taxon>Alphaproteobacteria</taxon>
        <taxon>Hyphomicrobiales</taxon>
        <taxon>Xanthobacteraceae</taxon>
        <taxon>Pseudolabrys</taxon>
    </lineage>
</organism>
<dbReference type="EMBL" id="CP031417">
    <property type="protein sequence ID" value="AXK79988.1"/>
    <property type="molecule type" value="Genomic_DNA"/>
</dbReference>
<gene>
    <name evidence="2" type="ORF">DW352_05315</name>
</gene>
<name>A0A345ZSU1_9HYPH</name>
<keyword evidence="3" id="KW-1185">Reference proteome</keyword>
<evidence type="ECO:0000313" key="3">
    <source>
        <dbReference type="Proteomes" id="UP000254889"/>
    </source>
</evidence>
<feature type="transmembrane region" description="Helical" evidence="1">
    <location>
        <begin position="27"/>
        <end position="48"/>
    </location>
</feature>
<proteinExistence type="predicted"/>
<dbReference type="AlphaFoldDB" id="A0A345ZSU1"/>
<accession>A0A345ZSU1</accession>
<keyword evidence="1" id="KW-0472">Membrane</keyword>
<reference evidence="2 3" key="1">
    <citation type="submission" date="2018-07" db="EMBL/GenBank/DDBJ databases">
        <authorList>
            <person name="Quirk P.G."/>
            <person name="Krulwich T.A."/>
        </authorList>
    </citation>
    <scope>NUCLEOTIDE SEQUENCE [LARGE SCALE GENOMIC DNA]</scope>
    <source>
        <strain evidence="2 3">CC-BB4</strain>
    </source>
</reference>
<dbReference type="KEGG" id="ptaw:DW352_05315"/>
<dbReference type="RefSeq" id="WP_115689204.1">
    <property type="nucleotide sequence ID" value="NZ_CP031417.1"/>
</dbReference>
<evidence type="ECO:0000313" key="2">
    <source>
        <dbReference type="EMBL" id="AXK79988.1"/>
    </source>
</evidence>
<sequence>MLHPKEQAELDRLAAELAGPRSNLNPLITAVFCGTAVYMMLMVFSTVTGAGPESAGFAIFVFTVTAGGGVYYLIDWQDTVWLNRRDRFYRKLLAERELQEERSRTWAMRLARSPQSLE</sequence>
<feature type="transmembrane region" description="Helical" evidence="1">
    <location>
        <begin position="54"/>
        <end position="74"/>
    </location>
</feature>
<protein>
    <submittedName>
        <fullName evidence="2">Uncharacterized protein</fullName>
    </submittedName>
</protein>
<keyword evidence="1" id="KW-0812">Transmembrane</keyword>
<keyword evidence="1" id="KW-1133">Transmembrane helix</keyword>
<evidence type="ECO:0000256" key="1">
    <source>
        <dbReference type="SAM" id="Phobius"/>
    </source>
</evidence>
<dbReference type="Proteomes" id="UP000254889">
    <property type="component" value="Chromosome"/>
</dbReference>